<keyword evidence="1" id="KW-0732">Signal</keyword>
<protein>
    <recommendedName>
        <fullName evidence="4">Lipoprotein</fullName>
    </recommendedName>
</protein>
<reference evidence="2 3" key="1">
    <citation type="submission" date="2012-09" db="EMBL/GenBank/DDBJ databases">
        <title>Draft Genome Sequences of 6 Strains from Genus Thauera.</title>
        <authorList>
            <person name="Liu B."/>
            <person name="Shapleigh J.P."/>
            <person name="Frostegard A.H."/>
        </authorList>
    </citation>
    <scope>NUCLEOTIDE SEQUENCE [LARGE SCALE GENOMIC DNA]</scope>
    <source>
        <strain evidence="2 3">B4P</strain>
    </source>
</reference>
<organism evidence="2 3">
    <name type="scientific">Thauera phenylacetica B4P</name>
    <dbReference type="NCBI Taxonomy" id="1234382"/>
    <lineage>
        <taxon>Bacteria</taxon>
        <taxon>Pseudomonadati</taxon>
        <taxon>Pseudomonadota</taxon>
        <taxon>Betaproteobacteria</taxon>
        <taxon>Rhodocyclales</taxon>
        <taxon>Zoogloeaceae</taxon>
        <taxon>Thauera</taxon>
    </lineage>
</organism>
<dbReference type="EMBL" id="AMXF01000365">
    <property type="protein sequence ID" value="ENO91821.1"/>
    <property type="molecule type" value="Genomic_DNA"/>
</dbReference>
<evidence type="ECO:0000256" key="1">
    <source>
        <dbReference type="SAM" id="SignalP"/>
    </source>
</evidence>
<accession>N6YBZ9</accession>
<evidence type="ECO:0000313" key="2">
    <source>
        <dbReference type="EMBL" id="ENO91821.1"/>
    </source>
</evidence>
<dbReference type="Proteomes" id="UP000013047">
    <property type="component" value="Unassembled WGS sequence"/>
</dbReference>
<proteinExistence type="predicted"/>
<sequence>MTMPLTLRARSALLALALPAALLSGAAHAETLSCPALDKAVQVAACPSDAELQYTFMGFCGDNARLYGRDVFTCATFENYKQVKNIALWESANGSFSGYLSCNLDTATLHASRALKMSVEKKGGLTRLICDYENDQRMVMRTKATCTIEADDCSSGECRASCE</sequence>
<feature type="signal peptide" evidence="1">
    <location>
        <begin position="1"/>
        <end position="29"/>
    </location>
</feature>
<gene>
    <name evidence="2" type="ORF">C667_22339</name>
</gene>
<name>N6YBZ9_9RHOO</name>
<keyword evidence="3" id="KW-1185">Reference proteome</keyword>
<dbReference type="AlphaFoldDB" id="N6YBZ9"/>
<feature type="chain" id="PRO_5004128303" description="Lipoprotein" evidence="1">
    <location>
        <begin position="30"/>
        <end position="163"/>
    </location>
</feature>
<comment type="caution">
    <text evidence="2">The sequence shown here is derived from an EMBL/GenBank/DDBJ whole genome shotgun (WGS) entry which is preliminary data.</text>
</comment>
<evidence type="ECO:0000313" key="3">
    <source>
        <dbReference type="Proteomes" id="UP000013047"/>
    </source>
</evidence>
<evidence type="ECO:0008006" key="4">
    <source>
        <dbReference type="Google" id="ProtNLM"/>
    </source>
</evidence>